<evidence type="ECO:0000313" key="2">
    <source>
        <dbReference type="EMBL" id="KAK3368364.1"/>
    </source>
</evidence>
<feature type="domain" description="Heterokaryon incompatibility" evidence="1">
    <location>
        <begin position="115"/>
        <end position="263"/>
    </location>
</feature>
<gene>
    <name evidence="2" type="ORF">B0H63DRAFT_488344</name>
</gene>
<protein>
    <submittedName>
        <fullName evidence="2">Heterokaryon incompatibility protein-domain-containing protein</fullName>
    </submittedName>
</protein>
<accession>A0AAE0K1J9</accession>
<dbReference type="PANTHER" id="PTHR33112:SF16">
    <property type="entry name" value="HETEROKARYON INCOMPATIBILITY DOMAIN-CONTAINING PROTEIN"/>
    <property type="match status" value="1"/>
</dbReference>
<evidence type="ECO:0000313" key="3">
    <source>
        <dbReference type="Proteomes" id="UP001285441"/>
    </source>
</evidence>
<dbReference type="Pfam" id="PF06985">
    <property type="entry name" value="HET"/>
    <property type="match status" value="1"/>
</dbReference>
<name>A0AAE0K1J9_9PEZI</name>
<sequence>MVAHAGGPTITFVLRRGGDDGSDETMGTFEIYTVPGDNPVHQYIGHWQPPNLVPDSQLSFTRARTWLEKCQRGHVECQRFNSSYMPKRVLEIVSDPMEEARFRVCLSADPEPAPYATLSYCWGGDQEAKTTMTRLPSYHDGIPLEKLPRTIRDALTITHGVGLKYLWVDSICIVQDSDADKAEQISQMHRIYRGALFTVAVAAAKTSVDGFLEPRRAYRGTKLGVRLDDNVFSEIVAVPTHTNRSDVARTEYPLYTRGWTYQESQLSTRVFAYGDREMVYQCLESRHRDGGQDIAFNEGMPTSSTVGQIFRGLDPGNRSIGRLKHPIAWRLIVTTFTHRALTVADDKLLAIAAIAEDYANTKPVTKYLAGLWEDEFLYECLWSVKPKAGCTRPSKYRAPSWSWASMEGVIEFYLPSNLSPWKFQPSAKLLQAETTLSTKNNPFGMVKEGFIRILAKCRRVVWLSPSESSPAFDPGYGWACNSEEEDSESPWRTRRYKQRGDNRLSFIMDVMEEWPKSSRIAFWCVEVYTFNAGGFDMDSMSSAQHRKLLRGVERAGSIMHGHALVLQEETQLDSAAAASLPGGTSSSGVFHRVGVMRAQGFPREDPHFADWPYWFDDDVSEVREFTII</sequence>
<dbReference type="InterPro" id="IPR010730">
    <property type="entry name" value="HET"/>
</dbReference>
<keyword evidence="3" id="KW-1185">Reference proteome</keyword>
<reference evidence="2" key="1">
    <citation type="journal article" date="2023" name="Mol. Phylogenet. Evol.">
        <title>Genome-scale phylogeny and comparative genomics of the fungal order Sordariales.</title>
        <authorList>
            <person name="Hensen N."/>
            <person name="Bonometti L."/>
            <person name="Westerberg I."/>
            <person name="Brannstrom I.O."/>
            <person name="Guillou S."/>
            <person name="Cros-Aarteil S."/>
            <person name="Calhoun S."/>
            <person name="Haridas S."/>
            <person name="Kuo A."/>
            <person name="Mondo S."/>
            <person name="Pangilinan J."/>
            <person name="Riley R."/>
            <person name="LaButti K."/>
            <person name="Andreopoulos B."/>
            <person name="Lipzen A."/>
            <person name="Chen C."/>
            <person name="Yan M."/>
            <person name="Daum C."/>
            <person name="Ng V."/>
            <person name="Clum A."/>
            <person name="Steindorff A."/>
            <person name="Ohm R.A."/>
            <person name="Martin F."/>
            <person name="Silar P."/>
            <person name="Natvig D.O."/>
            <person name="Lalanne C."/>
            <person name="Gautier V."/>
            <person name="Ament-Velasquez S.L."/>
            <person name="Kruys A."/>
            <person name="Hutchinson M.I."/>
            <person name="Powell A.J."/>
            <person name="Barry K."/>
            <person name="Miller A.N."/>
            <person name="Grigoriev I.V."/>
            <person name="Debuchy R."/>
            <person name="Gladieux P."/>
            <person name="Hiltunen Thoren M."/>
            <person name="Johannesson H."/>
        </authorList>
    </citation>
    <scope>NUCLEOTIDE SEQUENCE</scope>
    <source>
        <strain evidence="2">CBS 232.78</strain>
    </source>
</reference>
<dbReference type="Proteomes" id="UP001285441">
    <property type="component" value="Unassembled WGS sequence"/>
</dbReference>
<organism evidence="2 3">
    <name type="scientific">Podospora didyma</name>
    <dbReference type="NCBI Taxonomy" id="330526"/>
    <lineage>
        <taxon>Eukaryota</taxon>
        <taxon>Fungi</taxon>
        <taxon>Dikarya</taxon>
        <taxon>Ascomycota</taxon>
        <taxon>Pezizomycotina</taxon>
        <taxon>Sordariomycetes</taxon>
        <taxon>Sordariomycetidae</taxon>
        <taxon>Sordariales</taxon>
        <taxon>Podosporaceae</taxon>
        <taxon>Podospora</taxon>
    </lineage>
</organism>
<dbReference type="PANTHER" id="PTHR33112">
    <property type="entry name" value="DOMAIN PROTEIN, PUTATIVE-RELATED"/>
    <property type="match status" value="1"/>
</dbReference>
<reference evidence="2" key="2">
    <citation type="submission" date="2023-06" db="EMBL/GenBank/DDBJ databases">
        <authorList>
            <consortium name="Lawrence Berkeley National Laboratory"/>
            <person name="Haridas S."/>
            <person name="Hensen N."/>
            <person name="Bonometti L."/>
            <person name="Westerberg I."/>
            <person name="Brannstrom I.O."/>
            <person name="Guillou S."/>
            <person name="Cros-Aarteil S."/>
            <person name="Calhoun S."/>
            <person name="Kuo A."/>
            <person name="Mondo S."/>
            <person name="Pangilinan J."/>
            <person name="Riley R."/>
            <person name="LaButti K."/>
            <person name="Andreopoulos B."/>
            <person name="Lipzen A."/>
            <person name="Chen C."/>
            <person name="Yanf M."/>
            <person name="Daum C."/>
            <person name="Ng V."/>
            <person name="Clum A."/>
            <person name="Steindorff A."/>
            <person name="Ohm R."/>
            <person name="Martin F."/>
            <person name="Silar P."/>
            <person name="Natvig D."/>
            <person name="Lalanne C."/>
            <person name="Gautier V."/>
            <person name="Ament-velasquez S.L."/>
            <person name="Kruys A."/>
            <person name="Hutchinson M.I."/>
            <person name="Powell A.J."/>
            <person name="Barry K."/>
            <person name="Miller A.N."/>
            <person name="Grigoriev I.V."/>
            <person name="Debuchy R."/>
            <person name="Gladieux P."/>
            <person name="Thoren M.H."/>
            <person name="Johannesson H."/>
        </authorList>
    </citation>
    <scope>NUCLEOTIDE SEQUENCE</scope>
    <source>
        <strain evidence="2">CBS 232.78</strain>
    </source>
</reference>
<dbReference type="AlphaFoldDB" id="A0AAE0K1J9"/>
<comment type="caution">
    <text evidence="2">The sequence shown here is derived from an EMBL/GenBank/DDBJ whole genome shotgun (WGS) entry which is preliminary data.</text>
</comment>
<dbReference type="EMBL" id="JAULSW010000010">
    <property type="protein sequence ID" value="KAK3368364.1"/>
    <property type="molecule type" value="Genomic_DNA"/>
</dbReference>
<proteinExistence type="predicted"/>
<evidence type="ECO:0000259" key="1">
    <source>
        <dbReference type="Pfam" id="PF06985"/>
    </source>
</evidence>